<dbReference type="Gene3D" id="3.40.710.10">
    <property type="entry name" value="DD-peptidase/beta-lactamase superfamily"/>
    <property type="match status" value="1"/>
</dbReference>
<dbReference type="GO" id="GO:0009002">
    <property type="term" value="F:serine-type D-Ala-D-Ala carboxypeptidase activity"/>
    <property type="evidence" value="ECO:0007669"/>
    <property type="project" value="UniProtKB-EC"/>
</dbReference>
<dbReference type="InterPro" id="IPR012338">
    <property type="entry name" value="Beta-lactam/transpept-like"/>
</dbReference>
<dbReference type="GO" id="GO:0071555">
    <property type="term" value="P:cell wall organization"/>
    <property type="evidence" value="ECO:0007669"/>
    <property type="project" value="UniProtKB-KW"/>
</dbReference>
<keyword evidence="7" id="KW-0732">Signal</keyword>
<evidence type="ECO:0000256" key="14">
    <source>
        <dbReference type="RuleBase" id="RU004016"/>
    </source>
</evidence>
<evidence type="ECO:0000256" key="12">
    <source>
        <dbReference type="ARBA" id="ARBA00034000"/>
    </source>
</evidence>
<comment type="catalytic activity">
    <reaction evidence="12">
        <text>Preferential cleavage: (Ac)2-L-Lys-D-Ala-|-D-Ala. Also transpeptidation of peptidyl-alanyl moieties that are N-acyl substituents of D-alanine.</text>
        <dbReference type="EC" id="3.4.16.4"/>
    </reaction>
</comment>
<keyword evidence="11" id="KW-0961">Cell wall biogenesis/degradation</keyword>
<comment type="function">
    <text evidence="1">Removes C-terminal D-alanyl residues from sugar-peptide cell wall precursors.</text>
</comment>
<comment type="pathway">
    <text evidence="2">Cell wall biogenesis; peptidoglycan biosynthesis.</text>
</comment>
<dbReference type="PANTHER" id="PTHR21581:SF33">
    <property type="entry name" value="D-ALANYL-D-ALANINE CARBOXYPEPTIDASE DACB"/>
    <property type="match status" value="1"/>
</dbReference>
<comment type="caution">
    <text evidence="17">The sequence shown here is derived from an EMBL/GenBank/DDBJ whole genome shotgun (WGS) entry which is preliminary data.</text>
</comment>
<gene>
    <name evidence="17" type="ORF">IAB68_03095</name>
</gene>
<dbReference type="SUPFAM" id="SSF56601">
    <property type="entry name" value="beta-lactamase/transpeptidase-like"/>
    <property type="match status" value="1"/>
</dbReference>
<dbReference type="Pfam" id="PF07943">
    <property type="entry name" value="PBP5_C"/>
    <property type="match status" value="1"/>
</dbReference>
<dbReference type="InterPro" id="IPR018044">
    <property type="entry name" value="Peptidase_S11"/>
</dbReference>
<dbReference type="EC" id="3.4.16.4" evidence="4"/>
<dbReference type="GO" id="GO:0009252">
    <property type="term" value="P:peptidoglycan biosynthetic process"/>
    <property type="evidence" value="ECO:0007669"/>
    <property type="project" value="UniProtKB-KW"/>
</dbReference>
<evidence type="ECO:0000256" key="9">
    <source>
        <dbReference type="ARBA" id="ARBA00022960"/>
    </source>
</evidence>
<evidence type="ECO:0000256" key="11">
    <source>
        <dbReference type="ARBA" id="ARBA00023316"/>
    </source>
</evidence>
<keyword evidence="10" id="KW-0573">Peptidoglycan synthesis</keyword>
<name>A0A9D1IQF7_9FIRM</name>
<dbReference type="SUPFAM" id="SSF69189">
    <property type="entry name" value="Penicillin-binding protein associated domain"/>
    <property type="match status" value="1"/>
</dbReference>
<evidence type="ECO:0000256" key="7">
    <source>
        <dbReference type="ARBA" id="ARBA00022729"/>
    </source>
</evidence>
<reference evidence="17" key="2">
    <citation type="journal article" date="2021" name="PeerJ">
        <title>Extensive microbial diversity within the chicken gut microbiome revealed by metagenomics and culture.</title>
        <authorList>
            <person name="Gilroy R."/>
            <person name="Ravi A."/>
            <person name="Getino M."/>
            <person name="Pursley I."/>
            <person name="Horton D.L."/>
            <person name="Alikhan N.F."/>
            <person name="Baker D."/>
            <person name="Gharbi K."/>
            <person name="Hall N."/>
            <person name="Watson M."/>
            <person name="Adriaenssens E.M."/>
            <person name="Foster-Nyarko E."/>
            <person name="Jarju S."/>
            <person name="Secka A."/>
            <person name="Antonio M."/>
            <person name="Oren A."/>
            <person name="Chaudhuri R.R."/>
            <person name="La Ragione R."/>
            <person name="Hildebrand F."/>
            <person name="Pallen M.J."/>
        </authorList>
    </citation>
    <scope>NUCLEOTIDE SEQUENCE</scope>
    <source>
        <strain evidence="17">CHK193-30670</strain>
    </source>
</reference>
<dbReference type="EMBL" id="DVMT01000030">
    <property type="protein sequence ID" value="HIU40264.1"/>
    <property type="molecule type" value="Genomic_DNA"/>
</dbReference>
<evidence type="ECO:0000256" key="3">
    <source>
        <dbReference type="ARBA" id="ARBA00007164"/>
    </source>
</evidence>
<evidence type="ECO:0000256" key="13">
    <source>
        <dbReference type="PIRSR" id="PIRSR618044-2"/>
    </source>
</evidence>
<dbReference type="PRINTS" id="PR00725">
    <property type="entry name" value="DADACBPTASE1"/>
</dbReference>
<accession>A0A9D1IQF7</accession>
<evidence type="ECO:0000256" key="6">
    <source>
        <dbReference type="ARBA" id="ARBA00022670"/>
    </source>
</evidence>
<feature type="binding site" evidence="13">
    <location>
        <position position="156"/>
    </location>
    <ligand>
        <name>substrate</name>
    </ligand>
</feature>
<evidence type="ECO:0000259" key="16">
    <source>
        <dbReference type="Pfam" id="PF07943"/>
    </source>
</evidence>
<sequence length="278" mass="32058">MTAMIAIESGKLNKTVKVTDKVLEAYGSAIYLSIGEKMKLKDMVYGLMMQSGNDAALMIAEYLGGEEEFVEKMNKKAKEIGMKNTVFKNPHGLDEKTQNYSTAYDMALLMRYANSDPTFRKITGCKKHTVKTDEKTYVWSNKNKLLYTYKYTTGGKTGYTDKARRTLVTSASKGDMNLIVVTLNDPNDFKNHKELYEYGFDNYSMEKVFDKDKIKIKGKKVYAKDDYYYPITKEEKELINIEYKIKDKKTYKKDEQVGEAIIKLGNKTIHKEKLYSKK</sequence>
<dbReference type="InterPro" id="IPR015956">
    <property type="entry name" value="Peniciliin-bd_prot_C_sf"/>
</dbReference>
<reference evidence="17" key="1">
    <citation type="submission" date="2020-10" db="EMBL/GenBank/DDBJ databases">
        <authorList>
            <person name="Gilroy R."/>
        </authorList>
    </citation>
    <scope>NUCLEOTIDE SEQUENCE</scope>
    <source>
        <strain evidence="17">CHK193-30670</strain>
    </source>
</reference>
<feature type="domain" description="Peptidase S11 D-alanyl-D-alanine carboxypeptidase A N-terminal" evidence="15">
    <location>
        <begin position="1"/>
        <end position="186"/>
    </location>
</feature>
<evidence type="ECO:0000313" key="17">
    <source>
        <dbReference type="EMBL" id="HIU40264.1"/>
    </source>
</evidence>
<feature type="domain" description="Peptidase S11 D-Ala-D-Ala carboxypeptidase A C-terminal" evidence="16">
    <location>
        <begin position="205"/>
        <end position="278"/>
    </location>
</feature>
<evidence type="ECO:0000256" key="1">
    <source>
        <dbReference type="ARBA" id="ARBA00003217"/>
    </source>
</evidence>
<dbReference type="AlphaFoldDB" id="A0A9D1IQF7"/>
<keyword evidence="5 17" id="KW-0121">Carboxypeptidase</keyword>
<dbReference type="Gene3D" id="2.30.140.30">
    <property type="match status" value="1"/>
</dbReference>
<evidence type="ECO:0000256" key="8">
    <source>
        <dbReference type="ARBA" id="ARBA00022801"/>
    </source>
</evidence>
<dbReference type="GO" id="GO:0006508">
    <property type="term" value="P:proteolysis"/>
    <property type="evidence" value="ECO:0007669"/>
    <property type="project" value="UniProtKB-KW"/>
</dbReference>
<evidence type="ECO:0000256" key="2">
    <source>
        <dbReference type="ARBA" id="ARBA00004752"/>
    </source>
</evidence>
<evidence type="ECO:0000256" key="5">
    <source>
        <dbReference type="ARBA" id="ARBA00022645"/>
    </source>
</evidence>
<evidence type="ECO:0000256" key="4">
    <source>
        <dbReference type="ARBA" id="ARBA00012448"/>
    </source>
</evidence>
<organism evidence="17 18">
    <name type="scientific">Candidatus Aphodocola excrementigallinarum</name>
    <dbReference type="NCBI Taxonomy" id="2840670"/>
    <lineage>
        <taxon>Bacteria</taxon>
        <taxon>Bacillati</taxon>
        <taxon>Bacillota</taxon>
        <taxon>Bacilli</taxon>
        <taxon>Candidatus Aphodocola</taxon>
    </lineage>
</organism>
<keyword evidence="6" id="KW-0645">Protease</keyword>
<protein>
    <recommendedName>
        <fullName evidence="4">serine-type D-Ala-D-Ala carboxypeptidase</fullName>
        <ecNumber evidence="4">3.4.16.4</ecNumber>
    </recommendedName>
</protein>
<dbReference type="InterPro" id="IPR012907">
    <property type="entry name" value="Peptidase_S11_C"/>
</dbReference>
<comment type="similarity">
    <text evidence="3 14">Belongs to the peptidase S11 family.</text>
</comment>
<evidence type="ECO:0000259" key="15">
    <source>
        <dbReference type="Pfam" id="PF00768"/>
    </source>
</evidence>
<evidence type="ECO:0000256" key="10">
    <source>
        <dbReference type="ARBA" id="ARBA00022984"/>
    </source>
</evidence>
<proteinExistence type="inferred from homology"/>
<dbReference type="Proteomes" id="UP000824074">
    <property type="component" value="Unassembled WGS sequence"/>
</dbReference>
<dbReference type="PANTHER" id="PTHR21581">
    <property type="entry name" value="D-ALANYL-D-ALANINE CARBOXYPEPTIDASE"/>
    <property type="match status" value="1"/>
</dbReference>
<evidence type="ECO:0000313" key="18">
    <source>
        <dbReference type="Proteomes" id="UP000824074"/>
    </source>
</evidence>
<keyword evidence="9" id="KW-0133">Cell shape</keyword>
<dbReference type="GO" id="GO:0008360">
    <property type="term" value="P:regulation of cell shape"/>
    <property type="evidence" value="ECO:0007669"/>
    <property type="project" value="UniProtKB-KW"/>
</dbReference>
<dbReference type="Pfam" id="PF00768">
    <property type="entry name" value="Peptidase_S11"/>
    <property type="match status" value="1"/>
</dbReference>
<keyword evidence="8" id="KW-0378">Hydrolase</keyword>
<dbReference type="InterPro" id="IPR001967">
    <property type="entry name" value="Peptidase_S11_N"/>
</dbReference>